<evidence type="ECO:0000313" key="2">
    <source>
        <dbReference type="EMBL" id="KAK6133903.1"/>
    </source>
</evidence>
<gene>
    <name evidence="2" type="ORF">DH2020_032364</name>
</gene>
<dbReference type="PANTHER" id="PTHR33673">
    <property type="entry name" value="SUPPRESSOR SRP40-LIKE PROTEIN"/>
    <property type="match status" value="1"/>
</dbReference>
<dbReference type="Proteomes" id="UP001318860">
    <property type="component" value="Unassembled WGS sequence"/>
</dbReference>
<evidence type="ECO:0000313" key="3">
    <source>
        <dbReference type="Proteomes" id="UP001318860"/>
    </source>
</evidence>
<accession>A0ABR0VFI6</accession>
<name>A0ABR0VFI6_REHGL</name>
<evidence type="ECO:0000256" key="1">
    <source>
        <dbReference type="SAM" id="MobiDB-lite"/>
    </source>
</evidence>
<organism evidence="2 3">
    <name type="scientific">Rehmannia glutinosa</name>
    <name type="common">Chinese foxglove</name>
    <dbReference type="NCBI Taxonomy" id="99300"/>
    <lineage>
        <taxon>Eukaryota</taxon>
        <taxon>Viridiplantae</taxon>
        <taxon>Streptophyta</taxon>
        <taxon>Embryophyta</taxon>
        <taxon>Tracheophyta</taxon>
        <taxon>Spermatophyta</taxon>
        <taxon>Magnoliopsida</taxon>
        <taxon>eudicotyledons</taxon>
        <taxon>Gunneridae</taxon>
        <taxon>Pentapetalae</taxon>
        <taxon>asterids</taxon>
        <taxon>lamiids</taxon>
        <taxon>Lamiales</taxon>
        <taxon>Orobanchaceae</taxon>
        <taxon>Rehmannieae</taxon>
        <taxon>Rehmannia</taxon>
    </lineage>
</organism>
<dbReference type="EMBL" id="JABTTQ020001200">
    <property type="protein sequence ID" value="KAK6133903.1"/>
    <property type="molecule type" value="Genomic_DNA"/>
</dbReference>
<reference evidence="2 3" key="1">
    <citation type="journal article" date="2021" name="Comput. Struct. Biotechnol. J.">
        <title>De novo genome assembly of the potent medicinal plant Rehmannia glutinosa using nanopore technology.</title>
        <authorList>
            <person name="Ma L."/>
            <person name="Dong C."/>
            <person name="Song C."/>
            <person name="Wang X."/>
            <person name="Zheng X."/>
            <person name="Niu Y."/>
            <person name="Chen S."/>
            <person name="Feng W."/>
        </authorList>
    </citation>
    <scope>NUCLEOTIDE SEQUENCE [LARGE SCALE GENOMIC DNA]</scope>
    <source>
        <strain evidence="2">DH-2019</strain>
    </source>
</reference>
<keyword evidence="3" id="KW-1185">Reference proteome</keyword>
<sequence>MLAGTAPARLILGGLMQMAIVMDYGGAHGNHLKAKASGSKQKRVEFRPQVSIVNPYHGSGSIPDSDTYLKEIKHGSAQNQDSSDTLYSSSSTSSSDDFFQVDPQILPKFRIQSKPPLSNGGTKSLYKNEEFDVSSEAFYRLEESINESPESTSQFSDVTHESLLPYFSPTLSPPIQVMERPGGFDPNRIPASVFSKSSTPTEWSVASNDSLFSIRIGNSSFSRDHISRIDVDLPKSGELPKSEELFKSEELCQSGEPSGELYKSSELYQSREHIKANDLKTSGEPIRFRPTSPTTKGIQLDKFLDIEKTISENVNPEETRMVDEPINDGPKASVKFQVDTVIREPREFSTANRHPDIIETRKRNLHVHCAIALIAISHAVAVSGFAGRVSPSNGSLGLVAPQIASTVAVSGQAAIVSVHPCRAAAVNVQICPAAAVHGRAVSALPGLAVSARLGLAVSARSGLAVSARHGLAVSARPGRAVSARPGLAVSALPGLALSANAHTVHGRAATVGTANKKNPVTILPLSPRRHHRKGSGALSFHVRLSVHVVHAVLVHAAVD</sequence>
<comment type="caution">
    <text evidence="2">The sequence shown here is derived from an EMBL/GenBank/DDBJ whole genome shotgun (WGS) entry which is preliminary data.</text>
</comment>
<feature type="compositionally biased region" description="Low complexity" evidence="1">
    <location>
        <begin position="81"/>
        <end position="95"/>
    </location>
</feature>
<dbReference type="PANTHER" id="PTHR33673:SF36">
    <property type="entry name" value="MYB-LIKE PROTEIN Q"/>
    <property type="match status" value="1"/>
</dbReference>
<protein>
    <submittedName>
        <fullName evidence="2">Uncharacterized protein</fullName>
    </submittedName>
</protein>
<proteinExistence type="predicted"/>
<feature type="region of interest" description="Disordered" evidence="1">
    <location>
        <begin position="75"/>
        <end position="95"/>
    </location>
</feature>